<evidence type="ECO:0000313" key="2">
    <source>
        <dbReference type="EMBL" id="KAK5242553.1"/>
    </source>
</evidence>
<evidence type="ECO:0008006" key="4">
    <source>
        <dbReference type="Google" id="ProtNLM"/>
    </source>
</evidence>
<proteinExistence type="predicted"/>
<name>A0ABR0LVU2_9PEZI</name>
<protein>
    <recommendedName>
        <fullName evidence="4">t-SNARE coiled-coil homology domain-containing protein</fullName>
    </recommendedName>
</protein>
<keyword evidence="3" id="KW-1185">Reference proteome</keyword>
<gene>
    <name evidence="2" type="ORF">LTR16_008432</name>
</gene>
<comment type="caution">
    <text evidence="2">The sequence shown here is derived from an EMBL/GenBank/DDBJ whole genome shotgun (WGS) entry which is preliminary data.</text>
</comment>
<feature type="non-terminal residue" evidence="2">
    <location>
        <position position="121"/>
    </location>
</feature>
<evidence type="ECO:0000313" key="3">
    <source>
        <dbReference type="Proteomes" id="UP001357485"/>
    </source>
</evidence>
<accession>A0ABR0LVU2</accession>
<organism evidence="2 3">
    <name type="scientific">Cryomyces antarcticus</name>
    <dbReference type="NCBI Taxonomy" id="329879"/>
    <lineage>
        <taxon>Eukaryota</taxon>
        <taxon>Fungi</taxon>
        <taxon>Dikarya</taxon>
        <taxon>Ascomycota</taxon>
        <taxon>Pezizomycotina</taxon>
        <taxon>Dothideomycetes</taxon>
        <taxon>Dothideomycetes incertae sedis</taxon>
        <taxon>Cryomyces</taxon>
    </lineage>
</organism>
<feature type="compositionally biased region" description="Polar residues" evidence="1">
    <location>
        <begin position="1"/>
        <end position="10"/>
    </location>
</feature>
<evidence type="ECO:0000256" key="1">
    <source>
        <dbReference type="SAM" id="MobiDB-lite"/>
    </source>
</evidence>
<dbReference type="EMBL" id="JAVRRA010010211">
    <property type="protein sequence ID" value="KAK5242553.1"/>
    <property type="molecule type" value="Genomic_DNA"/>
</dbReference>
<dbReference type="Proteomes" id="UP001357485">
    <property type="component" value="Unassembled WGS sequence"/>
</dbReference>
<reference evidence="2 3" key="1">
    <citation type="submission" date="2023-08" db="EMBL/GenBank/DDBJ databases">
        <title>Black Yeasts Isolated from many extreme environments.</title>
        <authorList>
            <person name="Coleine C."/>
            <person name="Stajich J.E."/>
            <person name="Selbmann L."/>
        </authorList>
    </citation>
    <scope>NUCLEOTIDE SEQUENCE [LARGE SCALE GENOMIC DNA]</scope>
    <source>
        <strain evidence="2 3">CCFEE 536</strain>
    </source>
</reference>
<feature type="region of interest" description="Disordered" evidence="1">
    <location>
        <begin position="1"/>
        <end position="27"/>
    </location>
</feature>
<sequence>MSEPDSSLSLGSHDRTDERTPLLQGKLAQHDTARDAIENLHGENAILADAAVSGLDVGSQTTDLIKTRSYSSSHCRVPGVAEERNDCLDPSQKQVDGSLYMSGVSKARFWVIFSTILMVYF</sequence>